<dbReference type="PIRSF" id="PIRSF000018">
    <property type="entry name" value="Mb_ADH_cyt_c"/>
    <property type="match status" value="1"/>
</dbReference>
<feature type="compositionally biased region" description="Polar residues" evidence="10">
    <location>
        <begin position="452"/>
        <end position="467"/>
    </location>
</feature>
<name>A0ABT1C1Y6_9HYPH</name>
<feature type="domain" description="Cytochrome c" evidence="11">
    <location>
        <begin position="42"/>
        <end position="145"/>
    </location>
</feature>
<evidence type="ECO:0000256" key="6">
    <source>
        <dbReference type="ARBA" id="ARBA00022737"/>
    </source>
</evidence>
<keyword evidence="8" id="KW-0472">Membrane</keyword>
<protein>
    <submittedName>
        <fullName evidence="12">Cytochrome c</fullName>
    </submittedName>
</protein>
<keyword evidence="4 9" id="KW-0479">Metal-binding</keyword>
<dbReference type="InterPro" id="IPR014353">
    <property type="entry name" value="Membr-bd_ADH_cyt_c"/>
</dbReference>
<keyword evidence="3 9" id="KW-0349">Heme</keyword>
<keyword evidence="13" id="KW-1185">Reference proteome</keyword>
<feature type="compositionally biased region" description="Low complexity" evidence="10">
    <location>
        <begin position="315"/>
        <end position="327"/>
    </location>
</feature>
<keyword evidence="7 9" id="KW-0408">Iron</keyword>
<evidence type="ECO:0000259" key="11">
    <source>
        <dbReference type="PROSITE" id="PS51007"/>
    </source>
</evidence>
<evidence type="ECO:0000256" key="10">
    <source>
        <dbReference type="SAM" id="MobiDB-lite"/>
    </source>
</evidence>
<evidence type="ECO:0000313" key="13">
    <source>
        <dbReference type="Proteomes" id="UP001205906"/>
    </source>
</evidence>
<evidence type="ECO:0000313" key="12">
    <source>
        <dbReference type="EMBL" id="MCO6048260.1"/>
    </source>
</evidence>
<dbReference type="Gene3D" id="1.10.760.10">
    <property type="entry name" value="Cytochrome c-like domain"/>
    <property type="match status" value="2"/>
</dbReference>
<dbReference type="PANTHER" id="PTHR35008">
    <property type="entry name" value="BLL4482 PROTEIN-RELATED"/>
    <property type="match status" value="1"/>
</dbReference>
<sequence length="467" mass="49488">MRFGRIFLGLTVLVLIAVGGFVAYAWKSEIPAQEAQLQIDPALRARGEQLAAIGNCVTCHTAPGGKPFAGGLALNTPFGTIHSTNITPDRNSGIGTWSEAAFGRSMREGVDREGNHLYPAFPYDHFTLVSDEDNRALYAYLMSLPAVDAPTPGNSLPFPINHRMLVAGWKMLFFRPGAYQPDAAHDAAWNQGKYLAEGLGHCGACHTPRNALGAEIAEQHWDGAELEGWHAYAINEKSPAPVPWDKEKLAFYLANGFQQIRGVSRGTMAPVTTNLGVAAPEDVSALAAYVADRMGTPSPERIAKGEQALAKAGETSEATPASAAPTADSQAIPSSASARGQAIYQSACASCHESGRALPHGGLNFHLSTAVNAPSPQNIINVSLYGLPAPEGEGGPIMPGFAGALDAGQLTDLIAYLREEFSDQPAWPDLSTRVEDTISGKTRVPLYRSDGTAASPTDSSVRTTPWL</sequence>
<dbReference type="InterPro" id="IPR009056">
    <property type="entry name" value="Cyt_c-like_dom"/>
</dbReference>
<evidence type="ECO:0000256" key="5">
    <source>
        <dbReference type="ARBA" id="ARBA00022729"/>
    </source>
</evidence>
<dbReference type="EMBL" id="JAMXQS010000001">
    <property type="protein sequence ID" value="MCO6048260.1"/>
    <property type="molecule type" value="Genomic_DNA"/>
</dbReference>
<dbReference type="RefSeq" id="WP_252815082.1">
    <property type="nucleotide sequence ID" value="NZ_JAMXQS010000001.1"/>
</dbReference>
<organism evidence="12 13">
    <name type="scientific">Mesorhizobium liriopis</name>
    <dbReference type="NCBI Taxonomy" id="2953882"/>
    <lineage>
        <taxon>Bacteria</taxon>
        <taxon>Pseudomonadati</taxon>
        <taxon>Pseudomonadota</taxon>
        <taxon>Alphaproteobacteria</taxon>
        <taxon>Hyphomicrobiales</taxon>
        <taxon>Phyllobacteriaceae</taxon>
        <taxon>Mesorhizobium</taxon>
    </lineage>
</organism>
<dbReference type="PANTHER" id="PTHR35008:SF8">
    <property type="entry name" value="ALCOHOL DEHYDROGENASE CYTOCHROME C SUBUNIT"/>
    <property type="match status" value="1"/>
</dbReference>
<comment type="caution">
    <text evidence="12">The sequence shown here is derived from an EMBL/GenBank/DDBJ whole genome shotgun (WGS) entry which is preliminary data.</text>
</comment>
<evidence type="ECO:0000256" key="4">
    <source>
        <dbReference type="ARBA" id="ARBA00022723"/>
    </source>
</evidence>
<evidence type="ECO:0000256" key="7">
    <source>
        <dbReference type="ARBA" id="ARBA00023004"/>
    </source>
</evidence>
<dbReference type="Pfam" id="PF13442">
    <property type="entry name" value="Cytochrome_CBB3"/>
    <property type="match status" value="1"/>
</dbReference>
<dbReference type="SUPFAM" id="SSF46626">
    <property type="entry name" value="Cytochrome c"/>
    <property type="match status" value="3"/>
</dbReference>
<evidence type="ECO:0000256" key="8">
    <source>
        <dbReference type="ARBA" id="ARBA00023136"/>
    </source>
</evidence>
<evidence type="ECO:0000256" key="3">
    <source>
        <dbReference type="ARBA" id="ARBA00022617"/>
    </source>
</evidence>
<feature type="region of interest" description="Disordered" evidence="10">
    <location>
        <begin position="307"/>
        <end position="334"/>
    </location>
</feature>
<evidence type="ECO:0000256" key="1">
    <source>
        <dbReference type="ARBA" id="ARBA00004236"/>
    </source>
</evidence>
<reference evidence="12 13" key="1">
    <citation type="submission" date="2022-06" db="EMBL/GenBank/DDBJ databases">
        <title>Mesorhizobium sp. strain RP14 Genome sequencing and assembly.</title>
        <authorList>
            <person name="Kim I."/>
        </authorList>
    </citation>
    <scope>NUCLEOTIDE SEQUENCE [LARGE SCALE GENOMIC DNA]</scope>
    <source>
        <strain evidence="13">RP14(2022)</strain>
    </source>
</reference>
<feature type="domain" description="Cytochrome c" evidence="11">
    <location>
        <begin position="335"/>
        <end position="421"/>
    </location>
</feature>
<dbReference type="InterPro" id="IPR036909">
    <property type="entry name" value="Cyt_c-like_dom_sf"/>
</dbReference>
<evidence type="ECO:0000256" key="9">
    <source>
        <dbReference type="PROSITE-ProRule" id="PRU00433"/>
    </source>
</evidence>
<feature type="region of interest" description="Disordered" evidence="10">
    <location>
        <begin position="447"/>
        <end position="467"/>
    </location>
</feature>
<keyword evidence="5" id="KW-0732">Signal</keyword>
<dbReference type="Pfam" id="PF00034">
    <property type="entry name" value="Cytochrom_C"/>
    <property type="match status" value="1"/>
</dbReference>
<accession>A0ABT1C1Y6</accession>
<dbReference type="Proteomes" id="UP001205906">
    <property type="component" value="Unassembled WGS sequence"/>
</dbReference>
<keyword evidence="6" id="KW-0677">Repeat</keyword>
<dbReference type="InterPro" id="IPR051459">
    <property type="entry name" value="Cytochrome_c-type_DH"/>
</dbReference>
<keyword evidence="2" id="KW-1003">Cell membrane</keyword>
<evidence type="ECO:0000256" key="2">
    <source>
        <dbReference type="ARBA" id="ARBA00022475"/>
    </source>
</evidence>
<comment type="subcellular location">
    <subcellularLocation>
        <location evidence="1">Cell membrane</location>
    </subcellularLocation>
</comment>
<gene>
    <name evidence="12" type="ORF">NGM99_00455</name>
</gene>
<dbReference type="PROSITE" id="PS51007">
    <property type="entry name" value="CYTC"/>
    <property type="match status" value="3"/>
</dbReference>
<feature type="domain" description="Cytochrome c" evidence="11">
    <location>
        <begin position="187"/>
        <end position="294"/>
    </location>
</feature>
<proteinExistence type="predicted"/>